<name>A0A0C3EQS0_9AGAM</name>
<proteinExistence type="predicted"/>
<dbReference type="OrthoDB" id="2671428at2759"/>
<dbReference type="EMBL" id="KN822004">
    <property type="protein sequence ID" value="KIM70499.1"/>
    <property type="molecule type" value="Genomic_DNA"/>
</dbReference>
<keyword evidence="1" id="KW-0175">Coiled coil</keyword>
<dbReference type="HOGENOM" id="CLU_1603699_0_0_1"/>
<dbReference type="AlphaFoldDB" id="A0A0C3EQS0"/>
<accession>A0A0C3EQS0</accession>
<gene>
    <name evidence="2" type="ORF">SCLCIDRAFT_100778</name>
</gene>
<evidence type="ECO:0000313" key="2">
    <source>
        <dbReference type="EMBL" id="KIM70499.1"/>
    </source>
</evidence>
<dbReference type="InParanoid" id="A0A0C3EQS0"/>
<reference evidence="3" key="2">
    <citation type="submission" date="2015-01" db="EMBL/GenBank/DDBJ databases">
        <title>Evolutionary Origins and Diversification of the Mycorrhizal Mutualists.</title>
        <authorList>
            <consortium name="DOE Joint Genome Institute"/>
            <consortium name="Mycorrhizal Genomics Consortium"/>
            <person name="Kohler A."/>
            <person name="Kuo A."/>
            <person name="Nagy L.G."/>
            <person name="Floudas D."/>
            <person name="Copeland A."/>
            <person name="Barry K.W."/>
            <person name="Cichocki N."/>
            <person name="Veneault-Fourrey C."/>
            <person name="LaButti K."/>
            <person name="Lindquist E.A."/>
            <person name="Lipzen A."/>
            <person name="Lundell T."/>
            <person name="Morin E."/>
            <person name="Murat C."/>
            <person name="Riley R."/>
            <person name="Ohm R."/>
            <person name="Sun H."/>
            <person name="Tunlid A."/>
            <person name="Henrissat B."/>
            <person name="Grigoriev I.V."/>
            <person name="Hibbett D.S."/>
            <person name="Martin F."/>
        </authorList>
    </citation>
    <scope>NUCLEOTIDE SEQUENCE [LARGE SCALE GENOMIC DNA]</scope>
    <source>
        <strain evidence="3">Foug A</strain>
    </source>
</reference>
<evidence type="ECO:0000313" key="3">
    <source>
        <dbReference type="Proteomes" id="UP000053989"/>
    </source>
</evidence>
<organism evidence="2 3">
    <name type="scientific">Scleroderma citrinum Foug A</name>
    <dbReference type="NCBI Taxonomy" id="1036808"/>
    <lineage>
        <taxon>Eukaryota</taxon>
        <taxon>Fungi</taxon>
        <taxon>Dikarya</taxon>
        <taxon>Basidiomycota</taxon>
        <taxon>Agaricomycotina</taxon>
        <taxon>Agaricomycetes</taxon>
        <taxon>Agaricomycetidae</taxon>
        <taxon>Boletales</taxon>
        <taxon>Sclerodermatineae</taxon>
        <taxon>Sclerodermataceae</taxon>
        <taxon>Scleroderma</taxon>
    </lineage>
</organism>
<reference evidence="2 3" key="1">
    <citation type="submission" date="2014-04" db="EMBL/GenBank/DDBJ databases">
        <authorList>
            <consortium name="DOE Joint Genome Institute"/>
            <person name="Kuo A."/>
            <person name="Kohler A."/>
            <person name="Nagy L.G."/>
            <person name="Floudas D."/>
            <person name="Copeland A."/>
            <person name="Barry K.W."/>
            <person name="Cichocki N."/>
            <person name="Veneault-Fourrey C."/>
            <person name="LaButti K."/>
            <person name="Lindquist E.A."/>
            <person name="Lipzen A."/>
            <person name="Lundell T."/>
            <person name="Morin E."/>
            <person name="Murat C."/>
            <person name="Sun H."/>
            <person name="Tunlid A."/>
            <person name="Henrissat B."/>
            <person name="Grigoriev I.V."/>
            <person name="Hibbett D.S."/>
            <person name="Martin F."/>
            <person name="Nordberg H.P."/>
            <person name="Cantor M.N."/>
            <person name="Hua S.X."/>
        </authorList>
    </citation>
    <scope>NUCLEOTIDE SEQUENCE [LARGE SCALE GENOMIC DNA]</scope>
    <source>
        <strain evidence="2 3">Foug A</strain>
    </source>
</reference>
<evidence type="ECO:0000256" key="1">
    <source>
        <dbReference type="SAM" id="Coils"/>
    </source>
</evidence>
<keyword evidence="3" id="KW-1185">Reference proteome</keyword>
<dbReference type="Proteomes" id="UP000053989">
    <property type="component" value="Unassembled WGS sequence"/>
</dbReference>
<feature type="coiled-coil region" evidence="1">
    <location>
        <begin position="13"/>
        <end position="40"/>
    </location>
</feature>
<sequence length="166" mass="19527">MSCIDDTTTRDVISSLKRHIHALEEENRELQGTEKSANSKSHYYKYLHAGHLIRWLVTLNDQVEDLVNEADRRACNALVDRNDRGLENSQELSLLEIMLSPYDVLLVFCREDRLHRCYYELLQWIPTLKSEIATETEDSEVKLILRHVITTLRFYAIHYLTLHQAE</sequence>
<protein>
    <submittedName>
        <fullName evidence="2">Uncharacterized protein</fullName>
    </submittedName>
</protein>